<comment type="pathway">
    <text evidence="2">Cofactor biosynthesis; biotin biosynthesis.</text>
</comment>
<evidence type="ECO:0000256" key="6">
    <source>
        <dbReference type="ARBA" id="ARBA00022679"/>
    </source>
</evidence>
<dbReference type="GO" id="GO:0008710">
    <property type="term" value="F:8-amino-7-oxononanoate synthase activity"/>
    <property type="evidence" value="ECO:0007669"/>
    <property type="project" value="UniProtKB-EC"/>
</dbReference>
<organism evidence="14 15">
    <name type="scientific">Syntrophobacter fumaroxidans (strain DSM 10017 / MPOB)</name>
    <dbReference type="NCBI Taxonomy" id="335543"/>
    <lineage>
        <taxon>Bacteria</taxon>
        <taxon>Pseudomonadati</taxon>
        <taxon>Thermodesulfobacteriota</taxon>
        <taxon>Syntrophobacteria</taxon>
        <taxon>Syntrophobacterales</taxon>
        <taxon>Syntrophobacteraceae</taxon>
        <taxon>Syntrophobacter</taxon>
    </lineage>
</organism>
<gene>
    <name evidence="14" type="ordered locus">Sfum_3712</name>
</gene>
<dbReference type="SUPFAM" id="SSF53383">
    <property type="entry name" value="PLP-dependent transferases"/>
    <property type="match status" value="1"/>
</dbReference>
<dbReference type="FunCoup" id="A0LPN0">
    <property type="interactions" value="189"/>
</dbReference>
<dbReference type="EC" id="2.3.1.47" evidence="5"/>
<dbReference type="InterPro" id="IPR001917">
    <property type="entry name" value="Aminotrans_II_pyridoxalP_BS"/>
</dbReference>
<evidence type="ECO:0000313" key="15">
    <source>
        <dbReference type="Proteomes" id="UP000001784"/>
    </source>
</evidence>
<dbReference type="InParanoid" id="A0LPN0"/>
<dbReference type="GO" id="GO:0009102">
    <property type="term" value="P:biotin biosynthetic process"/>
    <property type="evidence" value="ECO:0007669"/>
    <property type="project" value="UniProtKB-KW"/>
</dbReference>
<feature type="domain" description="Aminotransferase class I/classII large" evidence="13">
    <location>
        <begin position="39"/>
        <end position="373"/>
    </location>
</feature>
<evidence type="ECO:0000256" key="8">
    <source>
        <dbReference type="ARBA" id="ARBA00022898"/>
    </source>
</evidence>
<dbReference type="Gene3D" id="3.90.1150.10">
    <property type="entry name" value="Aspartate Aminotransferase, domain 1"/>
    <property type="match status" value="1"/>
</dbReference>
<evidence type="ECO:0000256" key="2">
    <source>
        <dbReference type="ARBA" id="ARBA00004746"/>
    </source>
</evidence>
<comment type="cofactor">
    <cofactor evidence="1 12">
        <name>pyridoxal 5'-phosphate</name>
        <dbReference type="ChEBI" id="CHEBI:597326"/>
    </cofactor>
</comment>
<comment type="similarity">
    <text evidence="3">Belongs to the class-II pyridoxal-phosphate-dependent aminotransferase family. BioF subfamily.</text>
</comment>
<evidence type="ECO:0000256" key="9">
    <source>
        <dbReference type="ARBA" id="ARBA00032610"/>
    </source>
</evidence>
<dbReference type="RefSeq" id="WP_011700507.1">
    <property type="nucleotide sequence ID" value="NC_008554.1"/>
</dbReference>
<keyword evidence="8 12" id="KW-0663">Pyridoxal phosphate</keyword>
<evidence type="ECO:0000256" key="1">
    <source>
        <dbReference type="ARBA" id="ARBA00001933"/>
    </source>
</evidence>
<dbReference type="Proteomes" id="UP000001784">
    <property type="component" value="Chromosome"/>
</dbReference>
<dbReference type="KEGG" id="sfu:Sfum_3712"/>
<dbReference type="PROSITE" id="PS00599">
    <property type="entry name" value="AA_TRANSFER_CLASS_2"/>
    <property type="match status" value="1"/>
</dbReference>
<dbReference type="InterPro" id="IPR015421">
    <property type="entry name" value="PyrdxlP-dep_Trfase_major"/>
</dbReference>
<protein>
    <recommendedName>
        <fullName evidence="5">8-amino-7-oxononanoate synthase</fullName>
        <ecNumber evidence="5">2.3.1.47</ecNumber>
    </recommendedName>
    <alternativeName>
        <fullName evidence="9">7-keto-8-amino-pelargonic acid synthase</fullName>
    </alternativeName>
    <alternativeName>
        <fullName evidence="10">8-amino-7-ketopelargonate synthase</fullName>
    </alternativeName>
</protein>
<dbReference type="InterPro" id="IPR004839">
    <property type="entry name" value="Aminotransferase_I/II_large"/>
</dbReference>
<evidence type="ECO:0000256" key="10">
    <source>
        <dbReference type="ARBA" id="ARBA00033381"/>
    </source>
</evidence>
<sequence>MFAERLRQRLLMQRQAGLHRNPPEATARDGKYLFFGNRKVLNFSSNDYLGLGASPKLREKVAANFRRYGTSSSSSRLVSGHYALISRAEEAYARHFGYDEALFFPSGYQANLGVISALFAQGDTVIFDKHIHASSVKGMALSKAEFLGYRHNSMSHLRKRLEARKDDQAGVVTESLFSMDGDFLDVEGIRKLKREHGFLCIVDEAHAFGALGENGRGIARTVADVAVGTFGKALGLFGAFALLPAGYKEYLFNFCSPLIYSTTLPEAHAASALDLLEILGDSDAERDSLRRISVLMREALRGEGFHVGGDAHIIVVEIGDEARAAAVSRGLFEGGVFVFPARYPTVPMGRAILRIGMTARHREQDVSFFVDALKGVYARTQPESR</sequence>
<keyword evidence="14" id="KW-0032">Aminotransferase</keyword>
<dbReference type="EMBL" id="CP000478">
    <property type="protein sequence ID" value="ABK19382.1"/>
    <property type="molecule type" value="Genomic_DNA"/>
</dbReference>
<comment type="subunit">
    <text evidence="4">Homodimer.</text>
</comment>
<evidence type="ECO:0000256" key="5">
    <source>
        <dbReference type="ARBA" id="ARBA00013187"/>
    </source>
</evidence>
<keyword evidence="7" id="KW-0093">Biotin biosynthesis</keyword>
<dbReference type="PANTHER" id="PTHR13693">
    <property type="entry name" value="CLASS II AMINOTRANSFERASE/8-AMINO-7-OXONONANOATE SYNTHASE"/>
    <property type="match status" value="1"/>
</dbReference>
<dbReference type="HOGENOM" id="CLU_015846_11_2_7"/>
<proteinExistence type="inferred from homology"/>
<dbReference type="Gene3D" id="3.40.640.10">
    <property type="entry name" value="Type I PLP-dependent aspartate aminotransferase-like (Major domain)"/>
    <property type="match status" value="1"/>
</dbReference>
<evidence type="ECO:0000256" key="11">
    <source>
        <dbReference type="ARBA" id="ARBA00047715"/>
    </source>
</evidence>
<evidence type="ECO:0000256" key="3">
    <source>
        <dbReference type="ARBA" id="ARBA00010008"/>
    </source>
</evidence>
<dbReference type="eggNOG" id="COG0156">
    <property type="taxonomic scope" value="Bacteria"/>
</dbReference>
<dbReference type="InterPro" id="IPR015422">
    <property type="entry name" value="PyrdxlP-dep_Trfase_small"/>
</dbReference>
<dbReference type="GO" id="GO:0008483">
    <property type="term" value="F:transaminase activity"/>
    <property type="evidence" value="ECO:0007669"/>
    <property type="project" value="UniProtKB-KW"/>
</dbReference>
<accession>A0LPN0</accession>
<dbReference type="PANTHER" id="PTHR13693:SF100">
    <property type="entry name" value="8-AMINO-7-OXONONANOATE SYNTHASE"/>
    <property type="match status" value="1"/>
</dbReference>
<dbReference type="AlphaFoldDB" id="A0LPN0"/>
<keyword evidence="6 14" id="KW-0808">Transferase</keyword>
<reference evidence="14 15" key="1">
    <citation type="submission" date="2006-10" db="EMBL/GenBank/DDBJ databases">
        <title>Complete sequence of Syntrophobacter fumaroxidans MPOB.</title>
        <authorList>
            <consortium name="US DOE Joint Genome Institute"/>
            <person name="Copeland A."/>
            <person name="Lucas S."/>
            <person name="Lapidus A."/>
            <person name="Barry K."/>
            <person name="Detter J.C."/>
            <person name="Glavina del Rio T."/>
            <person name="Hammon N."/>
            <person name="Israni S."/>
            <person name="Pitluck S."/>
            <person name="Goltsman E.G."/>
            <person name="Martinez M."/>
            <person name="Schmutz J."/>
            <person name="Larimer F."/>
            <person name="Land M."/>
            <person name="Hauser L."/>
            <person name="Kyrpides N."/>
            <person name="Kim E."/>
            <person name="Boone D.R."/>
            <person name="Brockman F."/>
            <person name="Culley D."/>
            <person name="Ferry J."/>
            <person name="Gunsalus R."/>
            <person name="McInerney M.J."/>
            <person name="Morrison M."/>
            <person name="Plugge C."/>
            <person name="Rohlin L."/>
            <person name="Scholten J."/>
            <person name="Sieber J."/>
            <person name="Stams A.J.M."/>
            <person name="Worm P."/>
            <person name="Henstra A.M."/>
            <person name="Richardson P."/>
        </authorList>
    </citation>
    <scope>NUCLEOTIDE SEQUENCE [LARGE SCALE GENOMIC DNA]</scope>
    <source>
        <strain evidence="15">DSM 10017 / MPOB</strain>
    </source>
</reference>
<name>A0LPN0_SYNFM</name>
<dbReference type="InterPro" id="IPR015424">
    <property type="entry name" value="PyrdxlP-dep_Trfase"/>
</dbReference>
<comment type="catalytic activity">
    <reaction evidence="11">
        <text>6-carboxyhexanoyl-[ACP] + L-alanine + H(+) = (8S)-8-amino-7-oxononanoate + holo-[ACP] + CO2</text>
        <dbReference type="Rhea" id="RHEA:42288"/>
        <dbReference type="Rhea" id="RHEA-COMP:9685"/>
        <dbReference type="Rhea" id="RHEA-COMP:9955"/>
        <dbReference type="ChEBI" id="CHEBI:15378"/>
        <dbReference type="ChEBI" id="CHEBI:16526"/>
        <dbReference type="ChEBI" id="CHEBI:57972"/>
        <dbReference type="ChEBI" id="CHEBI:64479"/>
        <dbReference type="ChEBI" id="CHEBI:78846"/>
        <dbReference type="ChEBI" id="CHEBI:149468"/>
        <dbReference type="EC" id="2.3.1.47"/>
    </reaction>
</comment>
<evidence type="ECO:0000256" key="12">
    <source>
        <dbReference type="RuleBase" id="RU003693"/>
    </source>
</evidence>
<evidence type="ECO:0000259" key="13">
    <source>
        <dbReference type="Pfam" id="PF00155"/>
    </source>
</evidence>
<dbReference type="STRING" id="335543.Sfum_3712"/>
<evidence type="ECO:0000256" key="7">
    <source>
        <dbReference type="ARBA" id="ARBA00022756"/>
    </source>
</evidence>
<dbReference type="InterPro" id="IPR050087">
    <property type="entry name" value="AON_synthase_class-II"/>
</dbReference>
<dbReference type="GO" id="GO:0030170">
    <property type="term" value="F:pyridoxal phosphate binding"/>
    <property type="evidence" value="ECO:0007669"/>
    <property type="project" value="InterPro"/>
</dbReference>
<dbReference type="Pfam" id="PF00155">
    <property type="entry name" value="Aminotran_1_2"/>
    <property type="match status" value="1"/>
</dbReference>
<evidence type="ECO:0000256" key="4">
    <source>
        <dbReference type="ARBA" id="ARBA00011738"/>
    </source>
</evidence>
<dbReference type="OrthoDB" id="9807157at2"/>
<evidence type="ECO:0000313" key="14">
    <source>
        <dbReference type="EMBL" id="ABK19382.1"/>
    </source>
</evidence>
<keyword evidence="15" id="KW-1185">Reference proteome</keyword>